<comment type="caution">
    <text evidence="1">The sequence shown here is derived from an EMBL/GenBank/DDBJ whole genome shotgun (WGS) entry which is preliminary data.</text>
</comment>
<protein>
    <submittedName>
        <fullName evidence="1">Uncharacterized protein</fullName>
    </submittedName>
</protein>
<reference evidence="1 2" key="1">
    <citation type="submission" date="2020-07" db="EMBL/GenBank/DDBJ databases">
        <title>Exploring microbial biodiversity for novel pathways involved in the catabolism of aromatic compounds derived from lignin.</title>
        <authorList>
            <person name="Elkins J."/>
        </authorList>
    </citation>
    <scope>NUCLEOTIDE SEQUENCE [LARGE SCALE GENOMIC DNA]</scope>
    <source>
        <strain evidence="1 2">H2C3B</strain>
    </source>
</reference>
<evidence type="ECO:0000313" key="1">
    <source>
        <dbReference type="EMBL" id="NYH18871.1"/>
    </source>
</evidence>
<dbReference type="Proteomes" id="UP000572540">
    <property type="component" value="Unassembled WGS sequence"/>
</dbReference>
<dbReference type="RefSeq" id="WP_179706178.1">
    <property type="nucleotide sequence ID" value="NZ_JACCAU010000001.1"/>
</dbReference>
<gene>
    <name evidence="1" type="ORF">GGD41_006099</name>
</gene>
<organism evidence="1 2">
    <name type="scientific">Paraburkholderia bryophila</name>
    <dbReference type="NCBI Taxonomy" id="420952"/>
    <lineage>
        <taxon>Bacteria</taxon>
        <taxon>Pseudomonadati</taxon>
        <taxon>Pseudomonadota</taxon>
        <taxon>Betaproteobacteria</taxon>
        <taxon>Burkholderiales</taxon>
        <taxon>Burkholderiaceae</taxon>
        <taxon>Paraburkholderia</taxon>
    </lineage>
</organism>
<dbReference type="AlphaFoldDB" id="A0A7Y9WEN1"/>
<accession>A0A7Y9WEN1</accession>
<sequence>MLTIDVNKARESFLKLMPSPGDKVIKRLYGVDEKMVFYYDETNNIRKLHLREDGQPNNREMKNFILGGIAHRTMTPLPDVAPLREALRIQKSAPEIKFDLIAKGDYLDVLRSEKLKIFLQYLLNNRIYIHYYNLNLIYWSLVDIIDSLFADPRFLPFVIYHREIKNELHAIVSRDLFSFLALLRAYDYPNVGKKTSKFSESVLAFLNATAKTPRTPADLWLKSILKEATKLEELAFLVDNESHVLIEGLHDFYVRPICLFRKSEHIFDEELTVQKQLGDIEFMNGIRRVSFSFVNSKDSFGVQLSDVVCGLLGKHFNFIEENSMPELRKAKAALDETQRGNLKLLEKLIDVSDKFSNGMIYRTVPEDSDFKHQAFTFGEVTPPHLG</sequence>
<evidence type="ECO:0000313" key="2">
    <source>
        <dbReference type="Proteomes" id="UP000572540"/>
    </source>
</evidence>
<name>A0A7Y9WEN1_9BURK</name>
<proteinExistence type="predicted"/>
<dbReference type="EMBL" id="JACCAU010000001">
    <property type="protein sequence ID" value="NYH18871.1"/>
    <property type="molecule type" value="Genomic_DNA"/>
</dbReference>
<dbReference type="InterPro" id="IPR024524">
    <property type="entry name" value="DUF3800"/>
</dbReference>
<dbReference type="Pfam" id="PF12686">
    <property type="entry name" value="DUF3800"/>
    <property type="match status" value="1"/>
</dbReference>